<proteinExistence type="predicted"/>
<name>A0A3N4J8E3_9PEZI</name>
<reference evidence="1 2" key="1">
    <citation type="journal article" date="2018" name="Nat. Ecol. Evol.">
        <title>Pezizomycetes genomes reveal the molecular basis of ectomycorrhizal truffle lifestyle.</title>
        <authorList>
            <person name="Murat C."/>
            <person name="Payen T."/>
            <person name="Noel B."/>
            <person name="Kuo A."/>
            <person name="Morin E."/>
            <person name="Chen J."/>
            <person name="Kohler A."/>
            <person name="Krizsan K."/>
            <person name="Balestrini R."/>
            <person name="Da Silva C."/>
            <person name="Montanini B."/>
            <person name="Hainaut M."/>
            <person name="Levati E."/>
            <person name="Barry K.W."/>
            <person name="Belfiori B."/>
            <person name="Cichocki N."/>
            <person name="Clum A."/>
            <person name="Dockter R.B."/>
            <person name="Fauchery L."/>
            <person name="Guy J."/>
            <person name="Iotti M."/>
            <person name="Le Tacon F."/>
            <person name="Lindquist E.A."/>
            <person name="Lipzen A."/>
            <person name="Malagnac F."/>
            <person name="Mello A."/>
            <person name="Molinier V."/>
            <person name="Miyauchi S."/>
            <person name="Poulain J."/>
            <person name="Riccioni C."/>
            <person name="Rubini A."/>
            <person name="Sitrit Y."/>
            <person name="Splivallo R."/>
            <person name="Traeger S."/>
            <person name="Wang M."/>
            <person name="Zifcakova L."/>
            <person name="Wipf D."/>
            <person name="Zambonelli A."/>
            <person name="Paolocci F."/>
            <person name="Nowrousian M."/>
            <person name="Ottonello S."/>
            <person name="Baldrian P."/>
            <person name="Spatafora J.W."/>
            <person name="Henrissat B."/>
            <person name="Nagy L.G."/>
            <person name="Aury J.M."/>
            <person name="Wincker P."/>
            <person name="Grigoriev I.V."/>
            <person name="Bonfante P."/>
            <person name="Martin F.M."/>
        </authorList>
    </citation>
    <scope>NUCLEOTIDE SEQUENCE [LARGE SCALE GENOMIC DNA]</scope>
    <source>
        <strain evidence="1 2">120613-1</strain>
    </source>
</reference>
<evidence type="ECO:0000313" key="2">
    <source>
        <dbReference type="Proteomes" id="UP000276215"/>
    </source>
</evidence>
<dbReference type="Proteomes" id="UP000276215">
    <property type="component" value="Unassembled WGS sequence"/>
</dbReference>
<dbReference type="EMBL" id="ML120463">
    <property type="protein sequence ID" value="RPA92921.1"/>
    <property type="molecule type" value="Genomic_DNA"/>
</dbReference>
<organism evidence="1 2">
    <name type="scientific">Choiromyces venosus 120613-1</name>
    <dbReference type="NCBI Taxonomy" id="1336337"/>
    <lineage>
        <taxon>Eukaryota</taxon>
        <taxon>Fungi</taxon>
        <taxon>Dikarya</taxon>
        <taxon>Ascomycota</taxon>
        <taxon>Pezizomycotina</taxon>
        <taxon>Pezizomycetes</taxon>
        <taxon>Pezizales</taxon>
        <taxon>Tuberaceae</taxon>
        <taxon>Choiromyces</taxon>
    </lineage>
</organism>
<gene>
    <name evidence="1" type="ORF">L873DRAFT_1816910</name>
</gene>
<sequence>MNGVYLYPRVMVFTNNGAKIYSWNPEERYNNRLPRAKLLRILYQWFGNSSTWTDL</sequence>
<keyword evidence="2" id="KW-1185">Reference proteome</keyword>
<protein>
    <submittedName>
        <fullName evidence="1">Uncharacterized protein</fullName>
    </submittedName>
</protein>
<accession>A0A3N4J8E3</accession>
<dbReference type="AlphaFoldDB" id="A0A3N4J8E3"/>
<feature type="non-terminal residue" evidence="1">
    <location>
        <position position="55"/>
    </location>
</feature>
<evidence type="ECO:0000313" key="1">
    <source>
        <dbReference type="EMBL" id="RPA92921.1"/>
    </source>
</evidence>